<dbReference type="AlphaFoldDB" id="A0A423PRS7"/>
<evidence type="ECO:0000256" key="1">
    <source>
        <dbReference type="SAM" id="MobiDB-lite"/>
    </source>
</evidence>
<organism evidence="2 3">
    <name type="scientific">Salinisphaera orenii YIM 95161</name>
    <dbReference type="NCBI Taxonomy" id="1051139"/>
    <lineage>
        <taxon>Bacteria</taxon>
        <taxon>Pseudomonadati</taxon>
        <taxon>Pseudomonadota</taxon>
        <taxon>Gammaproteobacteria</taxon>
        <taxon>Salinisphaerales</taxon>
        <taxon>Salinisphaeraceae</taxon>
        <taxon>Salinisphaera</taxon>
    </lineage>
</organism>
<name>A0A423PRS7_9GAMM</name>
<protein>
    <submittedName>
        <fullName evidence="2">Uncharacterized protein</fullName>
    </submittedName>
</protein>
<dbReference type="EMBL" id="AYKF01000088">
    <property type="protein sequence ID" value="ROO28283.1"/>
    <property type="molecule type" value="Genomic_DNA"/>
</dbReference>
<reference evidence="2 3" key="1">
    <citation type="submission" date="2013-10" db="EMBL/GenBank/DDBJ databases">
        <title>Salinisphaera halophila YIM 95161 Genome Sequencing.</title>
        <authorList>
            <person name="Lai Q."/>
            <person name="Li C."/>
            <person name="Shao Z."/>
        </authorList>
    </citation>
    <scope>NUCLEOTIDE SEQUENCE [LARGE SCALE GENOMIC DNA]</scope>
    <source>
        <strain evidence="2 3">YIM 95161</strain>
    </source>
</reference>
<proteinExistence type="predicted"/>
<comment type="caution">
    <text evidence="2">The sequence shown here is derived from an EMBL/GenBank/DDBJ whole genome shotgun (WGS) entry which is preliminary data.</text>
</comment>
<accession>A0A423PRS7</accession>
<evidence type="ECO:0000313" key="3">
    <source>
        <dbReference type="Proteomes" id="UP000285123"/>
    </source>
</evidence>
<dbReference type="Proteomes" id="UP000285123">
    <property type="component" value="Unassembled WGS sequence"/>
</dbReference>
<gene>
    <name evidence="2" type="ORF">SAHL_10860</name>
</gene>
<evidence type="ECO:0000313" key="2">
    <source>
        <dbReference type="EMBL" id="ROO28283.1"/>
    </source>
</evidence>
<sequence length="64" mass="6893">MMAQTQTTQTYYALRPFAHGGCVIPAGQPVRLHPKQAKYLLGSHLSAEKPPNKAAAKSTTKGDQ</sequence>
<feature type="region of interest" description="Disordered" evidence="1">
    <location>
        <begin position="43"/>
        <end position="64"/>
    </location>
</feature>